<accession>A0A0C3KMA3</accession>
<dbReference type="HOGENOM" id="CLU_476665_0_0_1"/>
<dbReference type="EMBL" id="KN823108">
    <property type="protein sequence ID" value="KIO22488.1"/>
    <property type="molecule type" value="Genomic_DNA"/>
</dbReference>
<gene>
    <name evidence="1" type="ORF">M407DRAFT_27984</name>
</gene>
<proteinExistence type="predicted"/>
<evidence type="ECO:0000313" key="2">
    <source>
        <dbReference type="Proteomes" id="UP000054248"/>
    </source>
</evidence>
<evidence type="ECO:0008006" key="3">
    <source>
        <dbReference type="Google" id="ProtNLM"/>
    </source>
</evidence>
<name>A0A0C3KMA3_9AGAM</name>
<dbReference type="AlphaFoldDB" id="A0A0C3KMA3"/>
<keyword evidence="2" id="KW-1185">Reference proteome</keyword>
<dbReference type="Proteomes" id="UP000054248">
    <property type="component" value="Unassembled WGS sequence"/>
</dbReference>
<reference evidence="2" key="2">
    <citation type="submission" date="2015-01" db="EMBL/GenBank/DDBJ databases">
        <title>Evolutionary Origins and Diversification of the Mycorrhizal Mutualists.</title>
        <authorList>
            <consortium name="DOE Joint Genome Institute"/>
            <consortium name="Mycorrhizal Genomics Consortium"/>
            <person name="Kohler A."/>
            <person name="Kuo A."/>
            <person name="Nagy L.G."/>
            <person name="Floudas D."/>
            <person name="Copeland A."/>
            <person name="Barry K.W."/>
            <person name="Cichocki N."/>
            <person name="Veneault-Fourrey C."/>
            <person name="LaButti K."/>
            <person name="Lindquist E.A."/>
            <person name="Lipzen A."/>
            <person name="Lundell T."/>
            <person name="Morin E."/>
            <person name="Murat C."/>
            <person name="Riley R."/>
            <person name="Ohm R."/>
            <person name="Sun H."/>
            <person name="Tunlid A."/>
            <person name="Henrissat B."/>
            <person name="Grigoriev I.V."/>
            <person name="Hibbett D.S."/>
            <person name="Martin F."/>
        </authorList>
    </citation>
    <scope>NUCLEOTIDE SEQUENCE [LARGE SCALE GENOMIC DNA]</scope>
    <source>
        <strain evidence="2">MUT 4182</strain>
    </source>
</reference>
<organism evidence="1 2">
    <name type="scientific">Tulasnella calospora MUT 4182</name>
    <dbReference type="NCBI Taxonomy" id="1051891"/>
    <lineage>
        <taxon>Eukaryota</taxon>
        <taxon>Fungi</taxon>
        <taxon>Dikarya</taxon>
        <taxon>Basidiomycota</taxon>
        <taxon>Agaricomycotina</taxon>
        <taxon>Agaricomycetes</taxon>
        <taxon>Cantharellales</taxon>
        <taxon>Tulasnellaceae</taxon>
        <taxon>Tulasnella</taxon>
    </lineage>
</organism>
<evidence type="ECO:0000313" key="1">
    <source>
        <dbReference type="EMBL" id="KIO22488.1"/>
    </source>
</evidence>
<protein>
    <recommendedName>
        <fullName evidence="3">F-box domain-containing protein</fullName>
    </recommendedName>
</protein>
<sequence length="561" mass="63728">MSPRPASSSVLDFVSQTLLNSIESENPATATLELSSDQHVTGEILNDVVQIEAAINETVELLKQRLTERISDVRRRHNAQLSIYRLPPEMLSKVIFYGMDEVERHNHLHRLIQLSSVARWWRAVVLGIPSLWSVIAGTDRREILELALERSQDSPLAISFNDNPPSTPLGLQSRYLYCLAEDVFVGLVCPHIGRWREATFQWIRLSASIDSMCGQEIKPSPYLERLHILRPEFPTITEPTYRLPGRLERLLDLKLQNLVVSTEEIIRVLAANPQFVSLDLESLIEAPEADQESVDPPPDTHAGAISLPHLVTLRLTWLPSKIMMPILEQIRAPNLTTITIRHDTNVQSNVIEDPYEPNTGPFAKLVARILEATPSVYLWLKSSGIILKDFSETATHYEVELKGGHYILLRWFRLRCLPQLMKGYHLHLDFDSDFTQDNSDDVVVENLMRLPKVKSLRLRSHPEAWRWVWLLSLPDAMPGGSANSWLWHELTEVTLRGDTINEVATLSMLLGRFGLPSAEPIADGPLRLRMLKIESGGNGWRPEVVERIKDIVGEERFVLES</sequence>
<reference evidence="1 2" key="1">
    <citation type="submission" date="2014-04" db="EMBL/GenBank/DDBJ databases">
        <authorList>
            <consortium name="DOE Joint Genome Institute"/>
            <person name="Kuo A."/>
            <person name="Girlanda M."/>
            <person name="Perotto S."/>
            <person name="Kohler A."/>
            <person name="Nagy L.G."/>
            <person name="Floudas D."/>
            <person name="Copeland A."/>
            <person name="Barry K.W."/>
            <person name="Cichocki N."/>
            <person name="Veneault-Fourrey C."/>
            <person name="LaButti K."/>
            <person name="Lindquist E.A."/>
            <person name="Lipzen A."/>
            <person name="Lundell T."/>
            <person name="Morin E."/>
            <person name="Murat C."/>
            <person name="Sun H."/>
            <person name="Tunlid A."/>
            <person name="Henrissat B."/>
            <person name="Grigoriev I.V."/>
            <person name="Hibbett D.S."/>
            <person name="Martin F."/>
            <person name="Nordberg H.P."/>
            <person name="Cantor M.N."/>
            <person name="Hua S.X."/>
        </authorList>
    </citation>
    <scope>NUCLEOTIDE SEQUENCE [LARGE SCALE GENOMIC DNA]</scope>
    <source>
        <strain evidence="1 2">MUT 4182</strain>
    </source>
</reference>
<dbReference type="OrthoDB" id="2269034at2759"/>